<keyword evidence="10" id="KW-0325">Glycoprotein</keyword>
<reference evidence="12" key="1">
    <citation type="submission" date="2020-03" db="EMBL/GenBank/DDBJ databases">
        <title>A high-quality chromosome-level genome assembly of a woody plant with both climbing and erect habits, Rhamnella rubrinervis.</title>
        <authorList>
            <person name="Lu Z."/>
            <person name="Yang Y."/>
            <person name="Zhu X."/>
            <person name="Sun Y."/>
        </authorList>
    </citation>
    <scope>NUCLEOTIDE SEQUENCE</scope>
    <source>
        <strain evidence="12">BYM</strain>
        <tissue evidence="12">Leaf</tissue>
    </source>
</reference>
<dbReference type="PANTHER" id="PTHR48062">
    <property type="entry name" value="RECEPTOR-LIKE PROTEIN 14"/>
    <property type="match status" value="1"/>
</dbReference>
<dbReference type="EMBL" id="VOIH02000010">
    <property type="protein sequence ID" value="KAF3434580.1"/>
    <property type="molecule type" value="Genomic_DNA"/>
</dbReference>
<accession>A0A8K0DVK5</accession>
<dbReference type="FunFam" id="3.80.10.10:FF:000041">
    <property type="entry name" value="LRR receptor-like serine/threonine-protein kinase ERECTA"/>
    <property type="match status" value="1"/>
</dbReference>
<dbReference type="InterPro" id="IPR032675">
    <property type="entry name" value="LRR_dom_sf"/>
</dbReference>
<comment type="similarity">
    <text evidence="2">Belongs to the RLP family.</text>
</comment>
<keyword evidence="5" id="KW-0812">Transmembrane</keyword>
<dbReference type="SUPFAM" id="SSF52058">
    <property type="entry name" value="L domain-like"/>
    <property type="match status" value="1"/>
</dbReference>
<keyword evidence="7" id="KW-0677">Repeat</keyword>
<sequence length="220" mass="24985">MRSLVHQWMSYSSKLQFLDLSWNRLSGKIPSRFDNNDFIILALKSKKLSGSMPSSLSRMSNLEILDFSDNKLIGTIPPSLVKLNFVFNFSVVDNRLFGDIHSGGQFSTFPGSSFEGNDLCGDHVSSYASNDQPFEKPLNVPSTSNNILYGSVKMKGFSWVRRAFPKLNSPLNSRKGIVVLDLYTKLISNETIYRLGHLRLRLQQHSTERCTIYTLRKFGF</sequence>
<dbReference type="PRINTS" id="PR00019">
    <property type="entry name" value="LEURICHRPT"/>
</dbReference>
<keyword evidence="9" id="KW-0472">Membrane</keyword>
<name>A0A8K0DVK5_9ROSA</name>
<evidence type="ECO:0000256" key="11">
    <source>
        <dbReference type="ARBA" id="ARBA00037847"/>
    </source>
</evidence>
<dbReference type="Gene3D" id="3.80.10.10">
    <property type="entry name" value="Ribonuclease Inhibitor"/>
    <property type="match status" value="1"/>
</dbReference>
<evidence type="ECO:0000256" key="2">
    <source>
        <dbReference type="ARBA" id="ARBA00009592"/>
    </source>
</evidence>
<evidence type="ECO:0000256" key="9">
    <source>
        <dbReference type="ARBA" id="ARBA00023136"/>
    </source>
</evidence>
<evidence type="ECO:0000313" key="13">
    <source>
        <dbReference type="Proteomes" id="UP000796880"/>
    </source>
</evidence>
<evidence type="ECO:0000256" key="3">
    <source>
        <dbReference type="ARBA" id="ARBA00022475"/>
    </source>
</evidence>
<proteinExistence type="inferred from homology"/>
<dbReference type="GO" id="GO:0005886">
    <property type="term" value="C:plasma membrane"/>
    <property type="evidence" value="ECO:0007669"/>
    <property type="project" value="UniProtKB-SubCell"/>
</dbReference>
<evidence type="ECO:0000313" key="12">
    <source>
        <dbReference type="EMBL" id="KAF3434580.1"/>
    </source>
</evidence>
<dbReference type="Pfam" id="PF00560">
    <property type="entry name" value="LRR_1"/>
    <property type="match status" value="2"/>
</dbReference>
<dbReference type="PANTHER" id="PTHR48062:SF52">
    <property type="entry name" value="RECEPTOR-LIKE PROTEIN 8-RELATED"/>
    <property type="match status" value="1"/>
</dbReference>
<evidence type="ECO:0000256" key="1">
    <source>
        <dbReference type="ARBA" id="ARBA00004236"/>
    </source>
</evidence>
<evidence type="ECO:0000256" key="5">
    <source>
        <dbReference type="ARBA" id="ARBA00022692"/>
    </source>
</evidence>
<dbReference type="AlphaFoldDB" id="A0A8K0DVK5"/>
<evidence type="ECO:0000256" key="7">
    <source>
        <dbReference type="ARBA" id="ARBA00022737"/>
    </source>
</evidence>
<comment type="subcellular location">
    <subcellularLocation>
        <location evidence="1">Cell membrane</location>
    </subcellularLocation>
    <subcellularLocation>
        <location evidence="11">Endomembrane system</location>
        <topology evidence="11">Single-pass membrane protein</topology>
    </subcellularLocation>
</comment>
<gene>
    <name evidence="12" type="ORF">FNV43_RR21665</name>
</gene>
<dbReference type="OrthoDB" id="1732009at2759"/>
<dbReference type="InterPro" id="IPR051502">
    <property type="entry name" value="RLP_Defense_Trigger"/>
</dbReference>
<keyword evidence="8" id="KW-1133">Transmembrane helix</keyword>
<evidence type="ECO:0000256" key="10">
    <source>
        <dbReference type="ARBA" id="ARBA00023180"/>
    </source>
</evidence>
<dbReference type="InterPro" id="IPR001611">
    <property type="entry name" value="Leu-rich_rpt"/>
</dbReference>
<protein>
    <submittedName>
        <fullName evidence="12">Uncharacterized protein</fullName>
    </submittedName>
</protein>
<comment type="caution">
    <text evidence="12">The sequence shown here is derived from an EMBL/GenBank/DDBJ whole genome shotgun (WGS) entry which is preliminary data.</text>
</comment>
<keyword evidence="3" id="KW-1003">Cell membrane</keyword>
<dbReference type="Proteomes" id="UP000796880">
    <property type="component" value="Unassembled WGS sequence"/>
</dbReference>
<evidence type="ECO:0000256" key="6">
    <source>
        <dbReference type="ARBA" id="ARBA00022729"/>
    </source>
</evidence>
<evidence type="ECO:0000256" key="8">
    <source>
        <dbReference type="ARBA" id="ARBA00022989"/>
    </source>
</evidence>
<evidence type="ECO:0000256" key="4">
    <source>
        <dbReference type="ARBA" id="ARBA00022614"/>
    </source>
</evidence>
<keyword evidence="13" id="KW-1185">Reference proteome</keyword>
<organism evidence="12 13">
    <name type="scientific">Rhamnella rubrinervis</name>
    <dbReference type="NCBI Taxonomy" id="2594499"/>
    <lineage>
        <taxon>Eukaryota</taxon>
        <taxon>Viridiplantae</taxon>
        <taxon>Streptophyta</taxon>
        <taxon>Embryophyta</taxon>
        <taxon>Tracheophyta</taxon>
        <taxon>Spermatophyta</taxon>
        <taxon>Magnoliopsida</taxon>
        <taxon>eudicotyledons</taxon>
        <taxon>Gunneridae</taxon>
        <taxon>Pentapetalae</taxon>
        <taxon>rosids</taxon>
        <taxon>fabids</taxon>
        <taxon>Rosales</taxon>
        <taxon>Rhamnaceae</taxon>
        <taxon>rhamnoid group</taxon>
        <taxon>Rhamneae</taxon>
        <taxon>Rhamnella</taxon>
    </lineage>
</organism>
<keyword evidence="4" id="KW-0433">Leucine-rich repeat</keyword>
<keyword evidence="6" id="KW-0732">Signal</keyword>
<dbReference type="GO" id="GO:0012505">
    <property type="term" value="C:endomembrane system"/>
    <property type="evidence" value="ECO:0007669"/>
    <property type="project" value="UniProtKB-SubCell"/>
</dbReference>